<evidence type="ECO:0000313" key="9">
    <source>
        <dbReference type="EMBL" id="XDO96063.1"/>
    </source>
</evidence>
<protein>
    <recommendedName>
        <fullName evidence="7">Flagellar L-ring protein</fullName>
    </recommendedName>
    <alternativeName>
        <fullName evidence="7">Basal body L-ring protein</fullName>
    </alternativeName>
</protein>
<dbReference type="GO" id="GO:0003774">
    <property type="term" value="F:cytoskeletal motor activity"/>
    <property type="evidence" value="ECO:0007669"/>
    <property type="project" value="InterPro"/>
</dbReference>
<comment type="subcellular location">
    <subcellularLocation>
        <location evidence="7">Cell outer membrane</location>
    </subcellularLocation>
    <subcellularLocation>
        <location evidence="7">Bacterial flagellum basal body</location>
    </subcellularLocation>
</comment>
<name>A0AB39KRW1_9CAUL</name>
<dbReference type="GO" id="GO:0009279">
    <property type="term" value="C:cell outer membrane"/>
    <property type="evidence" value="ECO:0007669"/>
    <property type="project" value="UniProtKB-SubCell"/>
</dbReference>
<dbReference type="EMBL" id="CP158375">
    <property type="protein sequence ID" value="XDO96063.1"/>
    <property type="molecule type" value="Genomic_DNA"/>
</dbReference>
<keyword evidence="9" id="KW-0282">Flagellum</keyword>
<keyword evidence="6 7" id="KW-0998">Cell outer membrane</keyword>
<evidence type="ECO:0000256" key="6">
    <source>
        <dbReference type="ARBA" id="ARBA00023237"/>
    </source>
</evidence>
<evidence type="ECO:0000256" key="5">
    <source>
        <dbReference type="ARBA" id="ARBA00023143"/>
    </source>
</evidence>
<dbReference type="GO" id="GO:0009427">
    <property type="term" value="C:bacterial-type flagellum basal body, distal rod, L ring"/>
    <property type="evidence" value="ECO:0007669"/>
    <property type="project" value="InterPro"/>
</dbReference>
<accession>A0AB39KRW1</accession>
<feature type="signal peptide" evidence="8">
    <location>
        <begin position="1"/>
        <end position="19"/>
    </location>
</feature>
<comment type="similarity">
    <text evidence="2 7">Belongs to the FlgH family.</text>
</comment>
<gene>
    <name evidence="7 9" type="primary">flgH</name>
    <name evidence="9" type="ORF">ABOZ73_14865</name>
</gene>
<evidence type="ECO:0000256" key="2">
    <source>
        <dbReference type="ARBA" id="ARBA00006929"/>
    </source>
</evidence>
<dbReference type="NCBIfam" id="NF001305">
    <property type="entry name" value="PRK00249.1-5"/>
    <property type="match status" value="1"/>
</dbReference>
<comment type="function">
    <text evidence="1 7">Assembles around the rod to form the L-ring and probably protects the motor/basal body from shearing forces during rotation.</text>
</comment>
<evidence type="ECO:0000256" key="8">
    <source>
        <dbReference type="SAM" id="SignalP"/>
    </source>
</evidence>
<evidence type="ECO:0000256" key="1">
    <source>
        <dbReference type="ARBA" id="ARBA00002591"/>
    </source>
</evidence>
<keyword evidence="3 8" id="KW-0732">Signal</keyword>
<dbReference type="AlphaFoldDB" id="A0AB39KRW1"/>
<reference evidence="9" key="1">
    <citation type="submission" date="2024-06" db="EMBL/GenBank/DDBJ databases">
        <title>Caulobacter inopinatus, sp. nov.</title>
        <authorList>
            <person name="Donachie S.P."/>
        </authorList>
    </citation>
    <scope>NUCLEOTIDE SEQUENCE</scope>
    <source>
        <strain evidence="9">73W</strain>
    </source>
</reference>
<dbReference type="PRINTS" id="PR01008">
    <property type="entry name" value="FLGLRINGFLGH"/>
</dbReference>
<organism evidence="9">
    <name type="scientific">Caulobacter sp. 73W</name>
    <dbReference type="NCBI Taxonomy" id="3161137"/>
    <lineage>
        <taxon>Bacteria</taxon>
        <taxon>Pseudomonadati</taxon>
        <taxon>Pseudomonadota</taxon>
        <taxon>Alphaproteobacteria</taxon>
        <taxon>Caulobacterales</taxon>
        <taxon>Caulobacteraceae</taxon>
        <taxon>Caulobacter</taxon>
    </lineage>
</organism>
<feature type="chain" id="PRO_5044322499" description="Flagellar L-ring protein" evidence="8">
    <location>
        <begin position="20"/>
        <end position="245"/>
    </location>
</feature>
<dbReference type="GO" id="GO:0071973">
    <property type="term" value="P:bacterial-type flagellum-dependent cell motility"/>
    <property type="evidence" value="ECO:0007669"/>
    <property type="project" value="InterPro"/>
</dbReference>
<evidence type="ECO:0000256" key="7">
    <source>
        <dbReference type="HAMAP-Rule" id="MF_00415"/>
    </source>
</evidence>
<keyword evidence="9" id="KW-0969">Cilium</keyword>
<dbReference type="InterPro" id="IPR000527">
    <property type="entry name" value="Flag_Lring"/>
</dbReference>
<dbReference type="HAMAP" id="MF_00415">
    <property type="entry name" value="FlgH"/>
    <property type="match status" value="1"/>
</dbReference>
<dbReference type="PANTHER" id="PTHR34933">
    <property type="entry name" value="FLAGELLAR L-RING PROTEIN"/>
    <property type="match status" value="1"/>
</dbReference>
<keyword evidence="4 7" id="KW-0472">Membrane</keyword>
<evidence type="ECO:0000256" key="3">
    <source>
        <dbReference type="ARBA" id="ARBA00022729"/>
    </source>
</evidence>
<evidence type="ECO:0000256" key="4">
    <source>
        <dbReference type="ARBA" id="ARBA00023136"/>
    </source>
</evidence>
<keyword evidence="9" id="KW-0966">Cell projection</keyword>
<sequence>MRLSPIAALALIAPLAACSTVVDTVKGPNLSQIGYPAALIPQQQEVMALAPPRYAPQAASANSLWRVGARSFFNDQRASRVGDILTVNIQIADSARTQNQTSASRGSTSKVGVPNFLGLESSLGRILPGGYDPANAVNTNSATSMQGQGAVNRAEQINLTVAATVTALLPNGNMVIQGTQEVRTNAELRQLTVAGIVRPEDISSTNTIKHTQIAEARISYGGRGDISRVQRTPAGQALVEKFSPF</sequence>
<dbReference type="RefSeq" id="WP_369058918.1">
    <property type="nucleotide sequence ID" value="NZ_CP158375.1"/>
</dbReference>
<comment type="subunit">
    <text evidence="7">The basal body constitutes a major portion of the flagellar organelle and consists of four rings (L,P,S, and M) mounted on a central rod.</text>
</comment>
<dbReference type="PANTHER" id="PTHR34933:SF1">
    <property type="entry name" value="FLAGELLAR L-RING PROTEIN"/>
    <property type="match status" value="1"/>
</dbReference>
<keyword evidence="5 7" id="KW-0975">Bacterial flagellum</keyword>
<proteinExistence type="inferred from homology"/>
<dbReference type="Pfam" id="PF02107">
    <property type="entry name" value="FlgH"/>
    <property type="match status" value="1"/>
</dbReference>